<sequence length="76" mass="8505">METWVEDYLRQIVAQPDEVTVSRSEGVRTIVYSVNLADADKSMFSGRNNRLLRALNHAVGFAGATTRTRHVVQIAD</sequence>
<gene>
    <name evidence="1" type="ORF">J3U88_15420</name>
</gene>
<dbReference type="Proteomes" id="UP000664417">
    <property type="component" value="Unassembled WGS sequence"/>
</dbReference>
<dbReference type="AlphaFoldDB" id="A0A8J7QGT0"/>
<comment type="caution">
    <text evidence="1">The sequence shown here is derived from an EMBL/GenBank/DDBJ whole genome shotgun (WGS) entry which is preliminary data.</text>
</comment>
<dbReference type="EMBL" id="JAFREP010000014">
    <property type="protein sequence ID" value="MBO1319865.1"/>
    <property type="molecule type" value="Genomic_DNA"/>
</dbReference>
<proteinExistence type="predicted"/>
<accession>A0A8J7QGT0</accession>
<keyword evidence="2" id="KW-1185">Reference proteome</keyword>
<evidence type="ECO:0000313" key="2">
    <source>
        <dbReference type="Proteomes" id="UP000664417"/>
    </source>
</evidence>
<evidence type="ECO:0000313" key="1">
    <source>
        <dbReference type="EMBL" id="MBO1319865.1"/>
    </source>
</evidence>
<reference evidence="1" key="1">
    <citation type="submission" date="2021-03" db="EMBL/GenBank/DDBJ databases">
        <authorList>
            <person name="Wang G."/>
        </authorList>
    </citation>
    <scope>NUCLEOTIDE SEQUENCE</scope>
    <source>
        <strain evidence="1">KCTC 12899</strain>
    </source>
</reference>
<name>A0A8J7QGT0_9BACT</name>
<organism evidence="1 2">
    <name type="scientific">Acanthopleuribacter pedis</name>
    <dbReference type="NCBI Taxonomy" id="442870"/>
    <lineage>
        <taxon>Bacteria</taxon>
        <taxon>Pseudomonadati</taxon>
        <taxon>Acidobacteriota</taxon>
        <taxon>Holophagae</taxon>
        <taxon>Acanthopleuribacterales</taxon>
        <taxon>Acanthopleuribacteraceae</taxon>
        <taxon>Acanthopleuribacter</taxon>
    </lineage>
</organism>
<dbReference type="RefSeq" id="WP_207859789.1">
    <property type="nucleotide sequence ID" value="NZ_JAFREP010000014.1"/>
</dbReference>
<protein>
    <submittedName>
        <fullName evidence="1">Uncharacterized protein</fullName>
    </submittedName>
</protein>